<dbReference type="Pfam" id="PF13561">
    <property type="entry name" value="adh_short_C2"/>
    <property type="match status" value="1"/>
</dbReference>
<comment type="similarity">
    <text evidence="1">Belongs to the short-chain dehydrogenases/reductases (SDR) family.</text>
</comment>
<accession>A0ABS3KU02</accession>
<dbReference type="PRINTS" id="PR00080">
    <property type="entry name" value="SDRFAMILY"/>
</dbReference>
<dbReference type="CDD" id="cd05233">
    <property type="entry name" value="SDR_c"/>
    <property type="match status" value="1"/>
</dbReference>
<keyword evidence="4" id="KW-1185">Reference proteome</keyword>
<keyword evidence="2" id="KW-0560">Oxidoreductase</keyword>
<dbReference type="EMBL" id="JACTNG010000011">
    <property type="protein sequence ID" value="MBO1080955.1"/>
    <property type="molecule type" value="Genomic_DNA"/>
</dbReference>
<dbReference type="PRINTS" id="PR00081">
    <property type="entry name" value="GDHRDH"/>
</dbReference>
<evidence type="ECO:0000313" key="4">
    <source>
        <dbReference type="Proteomes" id="UP001518989"/>
    </source>
</evidence>
<dbReference type="SUPFAM" id="SSF51735">
    <property type="entry name" value="NAD(P)-binding Rossmann-fold domains"/>
    <property type="match status" value="1"/>
</dbReference>
<protein>
    <submittedName>
        <fullName evidence="3">SDR family oxidoreductase</fullName>
    </submittedName>
</protein>
<reference evidence="3 4" key="1">
    <citation type="submission" date="2020-09" db="EMBL/GenBank/DDBJ databases">
        <title>Roseomonas.</title>
        <authorList>
            <person name="Zhu W."/>
        </authorList>
    </citation>
    <scope>NUCLEOTIDE SEQUENCE [LARGE SCALE GENOMIC DNA]</scope>
    <source>
        <strain evidence="3 4">573</strain>
    </source>
</reference>
<dbReference type="Proteomes" id="UP001518989">
    <property type="component" value="Unassembled WGS sequence"/>
</dbReference>
<evidence type="ECO:0000256" key="1">
    <source>
        <dbReference type="ARBA" id="ARBA00006484"/>
    </source>
</evidence>
<comment type="caution">
    <text evidence="3">The sequence shown here is derived from an EMBL/GenBank/DDBJ whole genome shotgun (WGS) entry which is preliminary data.</text>
</comment>
<proteinExistence type="inferred from homology"/>
<dbReference type="InterPro" id="IPR002347">
    <property type="entry name" value="SDR_fam"/>
</dbReference>
<dbReference type="InterPro" id="IPR036291">
    <property type="entry name" value="NAD(P)-bd_dom_sf"/>
</dbReference>
<gene>
    <name evidence="3" type="ORF">IAI61_18080</name>
</gene>
<name>A0ABS3KU02_9PROT</name>
<dbReference type="PANTHER" id="PTHR24321">
    <property type="entry name" value="DEHYDROGENASES, SHORT CHAIN"/>
    <property type="match status" value="1"/>
</dbReference>
<organism evidence="3 4">
    <name type="scientific">Roseomonas haemaphysalidis</name>
    <dbReference type="NCBI Taxonomy" id="2768162"/>
    <lineage>
        <taxon>Bacteria</taxon>
        <taxon>Pseudomonadati</taxon>
        <taxon>Pseudomonadota</taxon>
        <taxon>Alphaproteobacteria</taxon>
        <taxon>Acetobacterales</taxon>
        <taxon>Roseomonadaceae</taxon>
        <taxon>Roseomonas</taxon>
    </lineage>
</organism>
<sequence>MIDFTGKTVAVSGAAIGFGRAIALMFRDAGAKVYGCDIRDDALPALAEAGVDAQKVDLTDRAAGAAWLRGVEERSGGPVDVLVCNAGGVAGQSPKPIEDVLDEEFDRILAINLGAAMTLCRAAAPGMKKAGKGAIVTITSGAALQASLTGIQAYCSAKHALLGLTRQLAHELGPHGIRVNSIAPGFIRSNEATEKQWASYSPERQKQIVNAVALKRLGTPEEIAKGVFFLASDLASFVNGQVLSVDGGR</sequence>
<dbReference type="RefSeq" id="WP_207419128.1">
    <property type="nucleotide sequence ID" value="NZ_CP061177.1"/>
</dbReference>
<evidence type="ECO:0000256" key="2">
    <source>
        <dbReference type="ARBA" id="ARBA00023002"/>
    </source>
</evidence>
<evidence type="ECO:0000313" key="3">
    <source>
        <dbReference type="EMBL" id="MBO1080955.1"/>
    </source>
</evidence>
<dbReference type="Gene3D" id="3.40.50.720">
    <property type="entry name" value="NAD(P)-binding Rossmann-like Domain"/>
    <property type="match status" value="1"/>
</dbReference>
<dbReference type="PANTHER" id="PTHR24321:SF8">
    <property type="entry name" value="ESTRADIOL 17-BETA-DEHYDROGENASE 8-RELATED"/>
    <property type="match status" value="1"/>
</dbReference>